<evidence type="ECO:0000313" key="3">
    <source>
        <dbReference type="Proteomes" id="UP000198253"/>
    </source>
</evidence>
<dbReference type="GO" id="GO:0008610">
    <property type="term" value="P:lipid biosynthetic process"/>
    <property type="evidence" value="ECO:0007669"/>
    <property type="project" value="UniProtKB-ARBA"/>
</dbReference>
<dbReference type="GO" id="GO:0005737">
    <property type="term" value="C:cytoplasm"/>
    <property type="evidence" value="ECO:0007669"/>
    <property type="project" value="TreeGrafter"/>
</dbReference>
<keyword evidence="3" id="KW-1185">Reference proteome</keyword>
<dbReference type="AlphaFoldDB" id="A0A1C4Z7S2"/>
<dbReference type="SUPFAM" id="SSF52777">
    <property type="entry name" value="CoA-dependent acyltransferases"/>
    <property type="match status" value="2"/>
</dbReference>
<name>A0A1C4Z7S2_MICEC</name>
<dbReference type="InterPro" id="IPR001242">
    <property type="entry name" value="Condensation_dom"/>
</dbReference>
<sequence>MRFADAVVPAEWATETLVLAEFGGGRTETAPTTWAQGVMFRAAARSVANHRFLNLRRTVPVSGRVRADLPGVTRALGALVSRHGSLRTRVRSVDGEFRQETAAAGQLPLLVVPGEGDGVAAAGAAAERLADVAFDHAAEWPLRVALVTVDDRVRQIVIVFSHSTVDAYGVEVVLRDLRLLLLRGEIATPPGPQSAQVARDQHGPDQDGSARAVEHWARALAQLPQPPMTPTHPELTPRLRRGTLVSPAADRAARLLAARHRVSASAVLLAATTALAAGRDGSSVCGLFTMAHNRFRAEYADAVANLGQIGICVVDLGDRPAFTELLPRIWRGALGAYRHAYYDPVALRNRLLADGHDPTTAFLPYYYFNDVRLAGGSAGTTPTVTESDLRATMAESSFQWIDGMAKAAWHRLTHVVDEPGAVGVTVSVDTRFVPVESVEPFLRDLEDLLVTAVFREVAWPWAPSSPVLPR</sequence>
<dbReference type="OrthoDB" id="5194982at2"/>
<feature type="domain" description="Condensation" evidence="1">
    <location>
        <begin position="67"/>
        <end position="351"/>
    </location>
</feature>
<organism evidence="2 3">
    <name type="scientific">Micromonospora echinospora</name>
    <name type="common">Micromonospora purpurea</name>
    <dbReference type="NCBI Taxonomy" id="1877"/>
    <lineage>
        <taxon>Bacteria</taxon>
        <taxon>Bacillati</taxon>
        <taxon>Actinomycetota</taxon>
        <taxon>Actinomycetes</taxon>
        <taxon>Micromonosporales</taxon>
        <taxon>Micromonosporaceae</taxon>
        <taxon>Micromonospora</taxon>
    </lineage>
</organism>
<dbReference type="EMBL" id="LT607413">
    <property type="protein sequence ID" value="SCF28966.1"/>
    <property type="molecule type" value="Genomic_DNA"/>
</dbReference>
<dbReference type="RefSeq" id="WP_088983683.1">
    <property type="nucleotide sequence ID" value="NZ_LT607413.1"/>
</dbReference>
<dbReference type="PANTHER" id="PTHR45527:SF1">
    <property type="entry name" value="FATTY ACID SYNTHASE"/>
    <property type="match status" value="1"/>
</dbReference>
<protein>
    <submittedName>
        <fullName evidence="2">Condensation domain-containing protein</fullName>
    </submittedName>
</protein>
<gene>
    <name evidence="2" type="ORF">GA0070618_4869</name>
</gene>
<dbReference type="InParanoid" id="A0A1C4Z7S2"/>
<dbReference type="GO" id="GO:0043041">
    <property type="term" value="P:amino acid activation for nonribosomal peptide biosynthetic process"/>
    <property type="evidence" value="ECO:0007669"/>
    <property type="project" value="TreeGrafter"/>
</dbReference>
<proteinExistence type="predicted"/>
<dbReference type="GO" id="GO:0003824">
    <property type="term" value="F:catalytic activity"/>
    <property type="evidence" value="ECO:0007669"/>
    <property type="project" value="InterPro"/>
</dbReference>
<dbReference type="InterPro" id="IPR023213">
    <property type="entry name" value="CAT-like_dom_sf"/>
</dbReference>
<dbReference type="GO" id="GO:0031177">
    <property type="term" value="F:phosphopantetheine binding"/>
    <property type="evidence" value="ECO:0007669"/>
    <property type="project" value="TreeGrafter"/>
</dbReference>
<dbReference type="Gene3D" id="3.30.559.30">
    <property type="entry name" value="Nonribosomal peptide synthetase, condensation domain"/>
    <property type="match status" value="1"/>
</dbReference>
<dbReference type="Gene3D" id="3.30.559.10">
    <property type="entry name" value="Chloramphenicol acetyltransferase-like domain"/>
    <property type="match status" value="1"/>
</dbReference>
<evidence type="ECO:0000313" key="2">
    <source>
        <dbReference type="EMBL" id="SCF28966.1"/>
    </source>
</evidence>
<accession>A0A1C4Z7S2</accession>
<dbReference type="Pfam" id="PF00668">
    <property type="entry name" value="Condensation"/>
    <property type="match status" value="1"/>
</dbReference>
<reference evidence="3" key="1">
    <citation type="submission" date="2016-06" db="EMBL/GenBank/DDBJ databases">
        <authorList>
            <person name="Varghese N."/>
            <person name="Submissions Spin"/>
        </authorList>
    </citation>
    <scope>NUCLEOTIDE SEQUENCE [LARGE SCALE GENOMIC DNA]</scope>
    <source>
        <strain evidence="3">DSM 43816</strain>
    </source>
</reference>
<dbReference type="PANTHER" id="PTHR45527">
    <property type="entry name" value="NONRIBOSOMAL PEPTIDE SYNTHETASE"/>
    <property type="match status" value="1"/>
</dbReference>
<evidence type="ECO:0000259" key="1">
    <source>
        <dbReference type="Pfam" id="PF00668"/>
    </source>
</evidence>
<dbReference type="Proteomes" id="UP000198253">
    <property type="component" value="Chromosome I"/>
</dbReference>
<dbReference type="GO" id="GO:0044550">
    <property type="term" value="P:secondary metabolite biosynthetic process"/>
    <property type="evidence" value="ECO:0007669"/>
    <property type="project" value="TreeGrafter"/>
</dbReference>